<dbReference type="PANTHER" id="PTHR30528:SF0">
    <property type="entry name" value="CYTOPLASMIC PROTEIN"/>
    <property type="match status" value="1"/>
</dbReference>
<dbReference type="AlphaFoldDB" id="A0A0F0L5T5"/>
<organism evidence="1 2">
    <name type="scientific">Microbacterium oxydans</name>
    <dbReference type="NCBI Taxonomy" id="82380"/>
    <lineage>
        <taxon>Bacteria</taxon>
        <taxon>Bacillati</taxon>
        <taxon>Actinomycetota</taxon>
        <taxon>Actinomycetes</taxon>
        <taxon>Micrococcales</taxon>
        <taxon>Microbacteriaceae</taxon>
        <taxon>Microbacterium</taxon>
    </lineage>
</organism>
<proteinExistence type="predicted"/>
<reference evidence="1 2" key="1">
    <citation type="submission" date="2015-02" db="EMBL/GenBank/DDBJ databases">
        <title>Draft genome sequences of ten Microbacterium spp. with emphasis on heavy metal contaminated environments.</title>
        <authorList>
            <person name="Corretto E."/>
        </authorList>
    </citation>
    <scope>NUCLEOTIDE SEQUENCE [LARGE SCALE GENOMIC DNA]</scope>
    <source>
        <strain evidence="1 2">BEL4b</strain>
    </source>
</reference>
<dbReference type="PATRIC" id="fig|82380.11.peg.3642"/>
<evidence type="ECO:0000313" key="2">
    <source>
        <dbReference type="Proteomes" id="UP000033640"/>
    </source>
</evidence>
<dbReference type="InterPro" id="IPR009351">
    <property type="entry name" value="AlkZ-like"/>
</dbReference>
<comment type="caution">
    <text evidence="1">The sequence shown here is derived from an EMBL/GenBank/DDBJ whole genome shotgun (WGS) entry which is preliminary data.</text>
</comment>
<dbReference type="Proteomes" id="UP000033640">
    <property type="component" value="Unassembled WGS sequence"/>
</dbReference>
<dbReference type="Pfam" id="PF06224">
    <property type="entry name" value="AlkZ-like"/>
    <property type="match status" value="1"/>
</dbReference>
<evidence type="ECO:0000313" key="1">
    <source>
        <dbReference type="EMBL" id="KJL28542.1"/>
    </source>
</evidence>
<accession>A0A0F0L5T5</accession>
<dbReference type="EMBL" id="JYIW01000026">
    <property type="protein sequence ID" value="KJL28542.1"/>
    <property type="molecule type" value="Genomic_DNA"/>
</dbReference>
<dbReference type="PANTHER" id="PTHR30528">
    <property type="entry name" value="CYTOPLASMIC PROTEIN"/>
    <property type="match status" value="1"/>
</dbReference>
<gene>
    <name evidence="1" type="ORF">RS83_03616</name>
</gene>
<name>A0A0F0L5T5_9MICO</name>
<sequence>MSEGGDTLADVTETLSAAQARRIALAAQGFTRARPTSVSARHVHRVMDRLGVLQIDSVNVFARSHYLPLFSRLGSYDPTLLDRVFLSRTTHYVEYLAHEATFIPIDDWPLWRFRMDDFRRRWAGEDSWMSSNARTLQWVQDELRTRGPLRPADLRADAPRERGTWWDWDDVKLALEHLWRTGDVAISGRKGFERTYALADHVIPDAIRAREVPRAEAIRTLISRAARSSGVATQSDLADYYRIRDRAAIAQSIQELTDAGELIPVQVRGWERGGRPLPAWRHRDAVLPRRVDAAAILTPFDPVVWFRDRALRAFELDYRIEIYVPAEKRRYGYYSLPVLVGDRIVARVDLKADRAHSTLQVQSAWWEPQARPEDAEPVARELALAASWQGLDHISVSGWGDASDAVHRALVGHDTIDGGSVRRHVHVSERTP</sequence>
<evidence type="ECO:0008006" key="3">
    <source>
        <dbReference type="Google" id="ProtNLM"/>
    </source>
</evidence>
<protein>
    <recommendedName>
        <fullName evidence="3">Winged helix-turn-helix domain-containing protein</fullName>
    </recommendedName>
</protein>